<dbReference type="EMBL" id="MTYJ01000025">
    <property type="protein sequence ID" value="OQV21082.1"/>
    <property type="molecule type" value="Genomic_DNA"/>
</dbReference>
<sequence>MAQPGAFTRPCSRGRRTIWRNYGGFTTLEATSLLPWKSPAQGTAATRRTFLAAAKIDISRETFTVPDAGCESGSRTLVVNHPYSEGPSLRAEQACSSGLFFRGYMFPEEEDTAVEFTGDRDQNDCMALKTVKNLSREIGRRISGCLNAEDGTILMGIHDSCVIRGFVVPPKGFDKSQTVLHRTHLASGAVLNGRHQVRIPLRQDV</sequence>
<dbReference type="OrthoDB" id="10259112at2759"/>
<organism evidence="1 2">
    <name type="scientific">Hypsibius exemplaris</name>
    <name type="common">Freshwater tardigrade</name>
    <dbReference type="NCBI Taxonomy" id="2072580"/>
    <lineage>
        <taxon>Eukaryota</taxon>
        <taxon>Metazoa</taxon>
        <taxon>Ecdysozoa</taxon>
        <taxon>Tardigrada</taxon>
        <taxon>Eutardigrada</taxon>
        <taxon>Parachela</taxon>
        <taxon>Hypsibioidea</taxon>
        <taxon>Hypsibiidae</taxon>
        <taxon>Hypsibius</taxon>
    </lineage>
</organism>
<evidence type="ECO:0000313" key="2">
    <source>
        <dbReference type="Proteomes" id="UP000192578"/>
    </source>
</evidence>
<dbReference type="Proteomes" id="UP000192578">
    <property type="component" value="Unassembled WGS sequence"/>
</dbReference>
<evidence type="ECO:0000313" key="1">
    <source>
        <dbReference type="EMBL" id="OQV21082.1"/>
    </source>
</evidence>
<name>A0A1W0X1B5_HYPEX</name>
<protein>
    <submittedName>
        <fullName evidence="1">Uncharacterized protein</fullName>
    </submittedName>
</protein>
<proteinExistence type="predicted"/>
<dbReference type="AlphaFoldDB" id="A0A1W0X1B5"/>
<comment type="caution">
    <text evidence="1">The sequence shown here is derived from an EMBL/GenBank/DDBJ whole genome shotgun (WGS) entry which is preliminary data.</text>
</comment>
<accession>A0A1W0X1B5</accession>
<keyword evidence="2" id="KW-1185">Reference proteome</keyword>
<gene>
    <name evidence="1" type="ORF">BV898_04846</name>
</gene>
<reference evidence="2" key="1">
    <citation type="submission" date="2017-01" db="EMBL/GenBank/DDBJ databases">
        <title>Comparative genomics of anhydrobiosis in the tardigrade Hypsibius dujardini.</title>
        <authorList>
            <person name="Yoshida Y."/>
            <person name="Koutsovoulos G."/>
            <person name="Laetsch D."/>
            <person name="Stevens L."/>
            <person name="Kumar S."/>
            <person name="Horikawa D."/>
            <person name="Ishino K."/>
            <person name="Komine S."/>
            <person name="Tomita M."/>
            <person name="Blaxter M."/>
            <person name="Arakawa K."/>
        </authorList>
    </citation>
    <scope>NUCLEOTIDE SEQUENCE [LARGE SCALE GENOMIC DNA]</scope>
    <source>
        <strain evidence="2">Z151</strain>
    </source>
</reference>